<feature type="domain" description="DUF4376" evidence="1">
    <location>
        <begin position="88"/>
        <end position="184"/>
    </location>
</feature>
<proteinExistence type="predicted"/>
<evidence type="ECO:0000313" key="2">
    <source>
        <dbReference type="EMBL" id="HAW75391.1"/>
    </source>
</evidence>
<dbReference type="EMBL" id="DNAN01000228">
    <property type="protein sequence ID" value="HAW75391.1"/>
    <property type="molecule type" value="Genomic_DNA"/>
</dbReference>
<reference evidence="2 3" key="1">
    <citation type="journal article" date="2018" name="Nat. Biotechnol.">
        <title>A standardized bacterial taxonomy based on genome phylogeny substantially revises the tree of life.</title>
        <authorList>
            <person name="Parks D.H."/>
            <person name="Chuvochina M."/>
            <person name="Waite D.W."/>
            <person name="Rinke C."/>
            <person name="Skarshewski A."/>
            <person name="Chaumeil P.A."/>
            <person name="Hugenholtz P."/>
        </authorList>
    </citation>
    <scope>NUCLEOTIDE SEQUENCE [LARGE SCALE GENOMIC DNA]</scope>
    <source>
        <strain evidence="2">UBA11978</strain>
    </source>
</reference>
<dbReference type="Proteomes" id="UP000263517">
    <property type="component" value="Unassembled WGS sequence"/>
</dbReference>
<comment type="caution">
    <text evidence="2">The sequence shown here is derived from an EMBL/GenBank/DDBJ whole genome shotgun (WGS) entry which is preliminary data.</text>
</comment>
<organism evidence="2 3">
    <name type="scientific">Alteromonas australica</name>
    <dbReference type="NCBI Taxonomy" id="589873"/>
    <lineage>
        <taxon>Bacteria</taxon>
        <taxon>Pseudomonadati</taxon>
        <taxon>Pseudomonadota</taxon>
        <taxon>Gammaproteobacteria</taxon>
        <taxon>Alteromonadales</taxon>
        <taxon>Alteromonadaceae</taxon>
        <taxon>Alteromonas/Salinimonas group</taxon>
        <taxon>Alteromonas</taxon>
    </lineage>
</organism>
<sequence>MAARYFYGLDSHNFIRRVMFNDDHPTDDEFTWVEAPEPVNDQAATSGTLFRLESGVIKETDIPIVMPEHCEWDDENGCWKDVRDLNGHKASKWDEIKSARSADELGSFVWNDHIFDCDEVSQRRIQGAVQLAQLDSSATLTWTLADNTIKTFNATELQQIGQALVAQVDACHVKARGLRSSINAVQNE</sequence>
<name>A0A350P274_9ALTE</name>
<accession>A0A350P274</accession>
<evidence type="ECO:0000259" key="1">
    <source>
        <dbReference type="Pfam" id="PF14301"/>
    </source>
</evidence>
<feature type="non-terminal residue" evidence="2">
    <location>
        <position position="188"/>
    </location>
</feature>
<gene>
    <name evidence="2" type="ORF">DCW74_06605</name>
</gene>
<dbReference type="AlphaFoldDB" id="A0A350P274"/>
<dbReference type="Pfam" id="PF14301">
    <property type="entry name" value="DUF4376"/>
    <property type="match status" value="1"/>
</dbReference>
<protein>
    <recommendedName>
        <fullName evidence="1">DUF4376 domain-containing protein</fullName>
    </recommendedName>
</protein>
<dbReference type="InterPro" id="IPR025484">
    <property type="entry name" value="DUF4376"/>
</dbReference>
<evidence type="ECO:0000313" key="3">
    <source>
        <dbReference type="Proteomes" id="UP000263517"/>
    </source>
</evidence>